<feature type="transmembrane region" description="Helical" evidence="1">
    <location>
        <begin position="56"/>
        <end position="75"/>
    </location>
</feature>
<evidence type="ECO:0000313" key="3">
    <source>
        <dbReference type="Proteomes" id="UP001597497"/>
    </source>
</evidence>
<evidence type="ECO:0008006" key="4">
    <source>
        <dbReference type="Google" id="ProtNLM"/>
    </source>
</evidence>
<feature type="transmembrane region" description="Helical" evidence="1">
    <location>
        <begin position="146"/>
        <end position="167"/>
    </location>
</feature>
<keyword evidence="1" id="KW-1133">Transmembrane helix</keyword>
<keyword evidence="3" id="KW-1185">Reference proteome</keyword>
<gene>
    <name evidence="2" type="ORF">ACFSUC_16980</name>
</gene>
<feature type="transmembrane region" description="Helical" evidence="1">
    <location>
        <begin position="196"/>
        <end position="215"/>
    </location>
</feature>
<dbReference type="EMBL" id="JBHUMM010000043">
    <property type="protein sequence ID" value="MFD2673270.1"/>
    <property type="molecule type" value="Genomic_DNA"/>
</dbReference>
<keyword evidence="1" id="KW-0812">Transmembrane</keyword>
<evidence type="ECO:0000313" key="2">
    <source>
        <dbReference type="EMBL" id="MFD2673270.1"/>
    </source>
</evidence>
<evidence type="ECO:0000256" key="1">
    <source>
        <dbReference type="SAM" id="Phobius"/>
    </source>
</evidence>
<feature type="transmembrane region" description="Helical" evidence="1">
    <location>
        <begin position="87"/>
        <end position="111"/>
    </location>
</feature>
<sequence>MVQMTSRFKWFRWWRWLILLGAPAALGLLELWHPSHVYFDHMLAHAEEGDWWLTLHIYQLPLFALVATSIWLLLKEVDHFFACISRIALWIFAITYTAFDTLAGISTGILIKYMRDAAITVDDPAYDRMYELFLSLFNLDMPGGELLITLAVWSWVAAVLFAAIALYLKGVNRAGVILIGASAFTFQTHVYPNGPITMALLLAGIICIEFFPHIWNEASIKKEEVVTK</sequence>
<organism evidence="2 3">
    <name type="scientific">Marinicrinis sediminis</name>
    <dbReference type="NCBI Taxonomy" id="1652465"/>
    <lineage>
        <taxon>Bacteria</taxon>
        <taxon>Bacillati</taxon>
        <taxon>Bacillota</taxon>
        <taxon>Bacilli</taxon>
        <taxon>Bacillales</taxon>
        <taxon>Paenibacillaceae</taxon>
    </lineage>
</organism>
<dbReference type="Proteomes" id="UP001597497">
    <property type="component" value="Unassembled WGS sequence"/>
</dbReference>
<comment type="caution">
    <text evidence="2">The sequence shown here is derived from an EMBL/GenBank/DDBJ whole genome shotgun (WGS) entry which is preliminary data.</text>
</comment>
<name>A0ABW5RDX2_9BACL</name>
<keyword evidence="1" id="KW-0472">Membrane</keyword>
<dbReference type="RefSeq" id="WP_379930831.1">
    <property type="nucleotide sequence ID" value="NZ_JBHUMM010000043.1"/>
</dbReference>
<accession>A0ABW5RDX2</accession>
<feature type="transmembrane region" description="Helical" evidence="1">
    <location>
        <begin position="174"/>
        <end position="190"/>
    </location>
</feature>
<proteinExistence type="predicted"/>
<protein>
    <recommendedName>
        <fullName evidence="4">DUF4386 domain-containing protein</fullName>
    </recommendedName>
</protein>
<reference evidence="3" key="1">
    <citation type="journal article" date="2019" name="Int. J. Syst. Evol. Microbiol.">
        <title>The Global Catalogue of Microorganisms (GCM) 10K type strain sequencing project: providing services to taxonomists for standard genome sequencing and annotation.</title>
        <authorList>
            <consortium name="The Broad Institute Genomics Platform"/>
            <consortium name="The Broad Institute Genome Sequencing Center for Infectious Disease"/>
            <person name="Wu L."/>
            <person name="Ma J."/>
        </authorList>
    </citation>
    <scope>NUCLEOTIDE SEQUENCE [LARGE SCALE GENOMIC DNA]</scope>
    <source>
        <strain evidence="3">KCTC 33676</strain>
    </source>
</reference>